<name>A0A822ZCQ1_NELNU</name>
<comment type="caution">
    <text evidence="1">The sequence shown here is derived from an EMBL/GenBank/DDBJ whole genome shotgun (WGS) entry which is preliminary data.</text>
</comment>
<reference evidence="1 2" key="1">
    <citation type="journal article" date="2020" name="Mol. Biol. Evol.">
        <title>Distinct Expression and Methylation Patterns for Genes with Different Fates following a Single Whole-Genome Duplication in Flowering Plants.</title>
        <authorList>
            <person name="Shi T."/>
            <person name="Rahmani R.S."/>
            <person name="Gugger P.F."/>
            <person name="Wang M."/>
            <person name="Li H."/>
            <person name="Zhang Y."/>
            <person name="Li Z."/>
            <person name="Wang Q."/>
            <person name="Van de Peer Y."/>
            <person name="Marchal K."/>
            <person name="Chen J."/>
        </authorList>
    </citation>
    <scope>NUCLEOTIDE SEQUENCE [LARGE SCALE GENOMIC DNA]</scope>
    <source>
        <tissue evidence="1">Leaf</tissue>
    </source>
</reference>
<organism evidence="1 2">
    <name type="scientific">Nelumbo nucifera</name>
    <name type="common">Sacred lotus</name>
    <dbReference type="NCBI Taxonomy" id="4432"/>
    <lineage>
        <taxon>Eukaryota</taxon>
        <taxon>Viridiplantae</taxon>
        <taxon>Streptophyta</taxon>
        <taxon>Embryophyta</taxon>
        <taxon>Tracheophyta</taxon>
        <taxon>Spermatophyta</taxon>
        <taxon>Magnoliopsida</taxon>
        <taxon>Proteales</taxon>
        <taxon>Nelumbonaceae</taxon>
        <taxon>Nelumbo</taxon>
    </lineage>
</organism>
<evidence type="ECO:0000313" key="2">
    <source>
        <dbReference type="Proteomes" id="UP000607653"/>
    </source>
</evidence>
<keyword evidence="2" id="KW-1185">Reference proteome</keyword>
<protein>
    <submittedName>
        <fullName evidence="1">Uncharacterized protein</fullName>
    </submittedName>
</protein>
<dbReference type="EMBL" id="DUZY01000006">
    <property type="protein sequence ID" value="DAD42912.1"/>
    <property type="molecule type" value="Genomic_DNA"/>
</dbReference>
<evidence type="ECO:0000313" key="1">
    <source>
        <dbReference type="EMBL" id="DAD42912.1"/>
    </source>
</evidence>
<gene>
    <name evidence="1" type="ORF">HUJ06_001142</name>
</gene>
<accession>A0A822ZCQ1</accession>
<dbReference type="Proteomes" id="UP000607653">
    <property type="component" value="Unassembled WGS sequence"/>
</dbReference>
<dbReference type="AlphaFoldDB" id="A0A822ZCQ1"/>
<sequence length="36" mass="4380">MNLVISFSFGFLVSFFCIREQKKIEGAIFSFFWRKR</sequence>
<proteinExistence type="predicted"/>